<name>A0A2H0WIZ2_UNCKA</name>
<dbReference type="PANTHER" id="PTHR43566:SF1">
    <property type="entry name" value="AAA+ ATPASE DOMAIN-CONTAINING PROTEIN"/>
    <property type="match status" value="1"/>
</dbReference>
<evidence type="ECO:0000259" key="1">
    <source>
        <dbReference type="Pfam" id="PF13635"/>
    </source>
</evidence>
<protein>
    <recommendedName>
        <fullName evidence="1">DUF4143 domain-containing protein</fullName>
    </recommendedName>
</protein>
<evidence type="ECO:0000313" key="2">
    <source>
        <dbReference type="EMBL" id="PIS12630.1"/>
    </source>
</evidence>
<dbReference type="EMBL" id="PEZN01000043">
    <property type="protein sequence ID" value="PIS12630.1"/>
    <property type="molecule type" value="Genomic_DNA"/>
</dbReference>
<reference evidence="3" key="1">
    <citation type="submission" date="2017-09" db="EMBL/GenBank/DDBJ databases">
        <title>Depth-based differentiation of microbial function through sediment-hosted aquifers and enrichment of novel symbionts in the deep terrestrial subsurface.</title>
        <authorList>
            <person name="Probst A.J."/>
            <person name="Ladd B."/>
            <person name="Jarett J.K."/>
            <person name="Geller-Mcgrath D.E."/>
            <person name="Sieber C.M.K."/>
            <person name="Emerson J.B."/>
            <person name="Anantharaman K."/>
            <person name="Thomas B.C."/>
            <person name="Malmstrom R."/>
            <person name="Stieglmeier M."/>
            <person name="Klingl A."/>
            <person name="Woyke T."/>
            <person name="Ryan C.M."/>
            <person name="Banfield J.F."/>
        </authorList>
    </citation>
    <scope>NUCLEOTIDE SEQUENCE [LARGE SCALE GENOMIC DNA]</scope>
</reference>
<dbReference type="AlphaFoldDB" id="A0A2H0WIZ2"/>
<dbReference type="PANTHER" id="PTHR43566">
    <property type="entry name" value="CONSERVED PROTEIN"/>
    <property type="match status" value="1"/>
</dbReference>
<dbReference type="Pfam" id="PF13635">
    <property type="entry name" value="DUF4143"/>
    <property type="match status" value="1"/>
</dbReference>
<dbReference type="InterPro" id="IPR025420">
    <property type="entry name" value="DUF4143"/>
</dbReference>
<dbReference type="Proteomes" id="UP000230787">
    <property type="component" value="Unassembled WGS sequence"/>
</dbReference>
<comment type="caution">
    <text evidence="2">The sequence shown here is derived from an EMBL/GenBank/DDBJ whole genome shotgun (WGS) entry which is preliminary data.</text>
</comment>
<accession>A0A2H0WIZ2</accession>
<organism evidence="2 3">
    <name type="scientific">candidate division WWE3 bacterium CG09_land_8_20_14_0_10_39_24</name>
    <dbReference type="NCBI Taxonomy" id="1975088"/>
    <lineage>
        <taxon>Bacteria</taxon>
        <taxon>Katanobacteria</taxon>
    </lineage>
</organism>
<gene>
    <name evidence="2" type="ORF">COT69_03140</name>
</gene>
<proteinExistence type="predicted"/>
<sequence length="291" mass="33063">MKARLPTTSKAGSSAFNIKNKASESLAGRKIEYRLFPLAFTEYLVQKGVVDDFSNLFLDKFTEGKVYSFDLVSLLDNILIYGLYPEMISRPSDSVYLTNLVDSVVFKDLLDLRLIENRAGALNLLKLLAHQIGSLVNYSELSSRLGMDVKTIGRYIDLFEQSFILFKVLPYSTKKRDEIGKMSKIYFYDLGLRNALIENFQPVGNRGDGGNLFENFVISEVLKTNYYGDFGYKLNYWRTKQGSEIDIVLSKGDSKLRGIEIKSSARIGGTAFRNRYPNAKVITVTKQNFYQ</sequence>
<evidence type="ECO:0000313" key="3">
    <source>
        <dbReference type="Proteomes" id="UP000230787"/>
    </source>
</evidence>
<feature type="domain" description="DUF4143" evidence="1">
    <location>
        <begin position="107"/>
        <end position="264"/>
    </location>
</feature>